<accession>A0AAV5SUK9</accession>
<dbReference type="AlphaFoldDB" id="A0AAV5SUK9"/>
<comment type="caution">
    <text evidence="1">The sequence shown here is derived from an EMBL/GenBank/DDBJ whole genome shotgun (WGS) entry which is preliminary data.</text>
</comment>
<protein>
    <submittedName>
        <fullName evidence="1">Uncharacterized protein</fullName>
    </submittedName>
</protein>
<evidence type="ECO:0000313" key="2">
    <source>
        <dbReference type="Proteomes" id="UP001432027"/>
    </source>
</evidence>
<keyword evidence="2" id="KW-1185">Reference proteome</keyword>
<name>A0AAV5SUK9_9BILA</name>
<dbReference type="Proteomes" id="UP001432027">
    <property type="component" value="Unassembled WGS sequence"/>
</dbReference>
<sequence length="80" mass="8363">MTAIPTYEIVPANGQCFSAQAAGECWCTSSCSPIPTADAPNPTSPDYVHGSFFSKLNGSMTSCEIAERAHNAAISKYGDS</sequence>
<organism evidence="1 2">
    <name type="scientific">Pristionchus entomophagus</name>
    <dbReference type="NCBI Taxonomy" id="358040"/>
    <lineage>
        <taxon>Eukaryota</taxon>
        <taxon>Metazoa</taxon>
        <taxon>Ecdysozoa</taxon>
        <taxon>Nematoda</taxon>
        <taxon>Chromadorea</taxon>
        <taxon>Rhabditida</taxon>
        <taxon>Rhabditina</taxon>
        <taxon>Diplogasteromorpha</taxon>
        <taxon>Diplogasteroidea</taxon>
        <taxon>Neodiplogasteridae</taxon>
        <taxon>Pristionchus</taxon>
    </lineage>
</organism>
<reference evidence="1" key="1">
    <citation type="submission" date="2023-10" db="EMBL/GenBank/DDBJ databases">
        <title>Genome assembly of Pristionchus species.</title>
        <authorList>
            <person name="Yoshida K."/>
            <person name="Sommer R.J."/>
        </authorList>
    </citation>
    <scope>NUCLEOTIDE SEQUENCE</scope>
    <source>
        <strain evidence="1">RS0144</strain>
    </source>
</reference>
<proteinExistence type="predicted"/>
<dbReference type="EMBL" id="BTSX01000002">
    <property type="protein sequence ID" value="GMS86808.1"/>
    <property type="molecule type" value="Genomic_DNA"/>
</dbReference>
<evidence type="ECO:0000313" key="1">
    <source>
        <dbReference type="EMBL" id="GMS86808.1"/>
    </source>
</evidence>
<gene>
    <name evidence="1" type="ORF">PENTCL1PPCAC_8983</name>
</gene>